<dbReference type="EMBL" id="ABCS01000037">
    <property type="protein sequence ID" value="EDM77956.1"/>
    <property type="molecule type" value="Genomic_DNA"/>
</dbReference>
<name>A6G7Z4_9BACT</name>
<gene>
    <name evidence="1" type="ORF">PPSIR1_19144</name>
</gene>
<evidence type="ECO:0000313" key="1">
    <source>
        <dbReference type="EMBL" id="EDM77956.1"/>
    </source>
</evidence>
<evidence type="ECO:0000313" key="2">
    <source>
        <dbReference type="Proteomes" id="UP000005801"/>
    </source>
</evidence>
<dbReference type="AlphaFoldDB" id="A6G7Z4"/>
<organism evidence="1 2">
    <name type="scientific">Plesiocystis pacifica SIR-1</name>
    <dbReference type="NCBI Taxonomy" id="391625"/>
    <lineage>
        <taxon>Bacteria</taxon>
        <taxon>Pseudomonadati</taxon>
        <taxon>Myxococcota</taxon>
        <taxon>Polyangia</taxon>
        <taxon>Nannocystales</taxon>
        <taxon>Nannocystaceae</taxon>
        <taxon>Plesiocystis</taxon>
    </lineage>
</organism>
<dbReference type="Proteomes" id="UP000005801">
    <property type="component" value="Unassembled WGS sequence"/>
</dbReference>
<reference evidence="1 2" key="1">
    <citation type="submission" date="2007-06" db="EMBL/GenBank/DDBJ databases">
        <authorList>
            <person name="Shimkets L."/>
            <person name="Ferriera S."/>
            <person name="Johnson J."/>
            <person name="Kravitz S."/>
            <person name="Beeson K."/>
            <person name="Sutton G."/>
            <person name="Rogers Y.-H."/>
            <person name="Friedman R."/>
            <person name="Frazier M."/>
            <person name="Venter J.C."/>
        </authorList>
    </citation>
    <scope>NUCLEOTIDE SEQUENCE [LARGE SCALE GENOMIC DNA]</scope>
    <source>
        <strain evidence="1 2">SIR-1</strain>
    </source>
</reference>
<keyword evidence="2" id="KW-1185">Reference proteome</keyword>
<dbReference type="STRING" id="391625.PPSIR1_19144"/>
<accession>A6G7Z4</accession>
<dbReference type="eggNOG" id="ENOG502ZWIX">
    <property type="taxonomic scope" value="Bacteria"/>
</dbReference>
<dbReference type="RefSeq" id="WP_006972839.1">
    <property type="nucleotide sequence ID" value="NZ_ABCS01000037.1"/>
</dbReference>
<sequence>MSTLRIRVTGPGADKLAKELAERFADNFGEEVVLAPEHAAAQNTVRGDPVAVAALILSIPGAVLATIDLAERMKVAAKWRALQGWVRGRLESGQAVEIDGLGVEPKALTEAEVSEVVDAAIELKKSEVP</sequence>
<protein>
    <submittedName>
        <fullName evidence="1">Uncharacterized protein</fullName>
    </submittedName>
</protein>
<proteinExistence type="predicted"/>
<comment type="caution">
    <text evidence="1">The sequence shown here is derived from an EMBL/GenBank/DDBJ whole genome shotgun (WGS) entry which is preliminary data.</text>
</comment>